<evidence type="ECO:0000259" key="2">
    <source>
        <dbReference type="SMART" id="SM00226"/>
    </source>
</evidence>
<dbReference type="Pfam" id="PF01451">
    <property type="entry name" value="LMWPc"/>
    <property type="match status" value="1"/>
</dbReference>
<feature type="domain" description="Phosphotyrosine protein phosphatase I" evidence="2">
    <location>
        <begin position="3"/>
        <end position="118"/>
    </location>
</feature>
<dbReference type="SUPFAM" id="SSF52788">
    <property type="entry name" value="Phosphotyrosine protein phosphatases I"/>
    <property type="match status" value="1"/>
</dbReference>
<dbReference type="PANTHER" id="PTHR43428:SF1">
    <property type="entry name" value="ARSENATE REDUCTASE"/>
    <property type="match status" value="1"/>
</dbReference>
<evidence type="ECO:0000313" key="4">
    <source>
        <dbReference type="Proteomes" id="UP000183815"/>
    </source>
</evidence>
<dbReference type="AlphaFoldDB" id="A0A1J5TBN8"/>
<keyword evidence="1" id="KW-0059">Arsenical resistance</keyword>
<evidence type="ECO:0000256" key="1">
    <source>
        <dbReference type="ARBA" id="ARBA00022849"/>
    </source>
</evidence>
<comment type="caution">
    <text evidence="3">The sequence shown here is derived from an EMBL/GenBank/DDBJ whole genome shotgun (WGS) entry which is preliminary data.</text>
</comment>
<protein>
    <recommendedName>
        <fullName evidence="2">Phosphotyrosine protein phosphatase I domain-containing protein</fullName>
    </recommendedName>
</protein>
<proteinExistence type="predicted"/>
<evidence type="ECO:0000313" key="3">
    <source>
        <dbReference type="EMBL" id="OIR13656.1"/>
    </source>
</evidence>
<dbReference type="EMBL" id="MIYU01000022">
    <property type="protein sequence ID" value="OIR13656.1"/>
    <property type="molecule type" value="Genomic_DNA"/>
</dbReference>
<dbReference type="Proteomes" id="UP000183815">
    <property type="component" value="Unassembled WGS sequence"/>
</dbReference>
<gene>
    <name evidence="3" type="ORF">BEU04_03595</name>
</gene>
<dbReference type="Gene3D" id="3.40.50.2300">
    <property type="match status" value="1"/>
</dbReference>
<reference evidence="3 4" key="1">
    <citation type="submission" date="2016-08" db="EMBL/GenBank/DDBJ databases">
        <title>New Insights into Marine Group III Euryarchaeota, from dark to light.</title>
        <authorList>
            <person name="Haro-Moreno J.M."/>
            <person name="Rodriguez-Valera F."/>
            <person name="Lopez-Garcia P."/>
            <person name="Moreira D."/>
            <person name="Martin-Cuadrado A.B."/>
        </authorList>
    </citation>
    <scope>NUCLEOTIDE SEQUENCE [LARGE SCALE GENOMIC DNA]</scope>
    <source>
        <strain evidence="3">CG-Bathy1</strain>
    </source>
</reference>
<sequence length="118" mass="13233">MKKKLLFICVGNSCRSQMAEAIARDMGYEVESAGTKPAEMVHPNTIKVLKMKNIDVDDLKPKHIDSIEITEKMTVISMGCGVECPNIKIDKDLGLEDPEKMEDYIETAEEIENFLKGL</sequence>
<dbReference type="InterPro" id="IPR023485">
    <property type="entry name" value="Ptyr_pPase"/>
</dbReference>
<name>A0A1J5TBN8_9ARCH</name>
<organism evidence="3 4">
    <name type="scientific">Marine Group III euryarchaeote CG-Bathy1</name>
    <dbReference type="NCBI Taxonomy" id="1889001"/>
    <lineage>
        <taxon>Archaea</taxon>
        <taxon>Methanobacteriati</taxon>
        <taxon>Thermoplasmatota</taxon>
        <taxon>Thermoplasmata</taxon>
        <taxon>Candidatus Thermoprofundales</taxon>
    </lineage>
</organism>
<dbReference type="PANTHER" id="PTHR43428">
    <property type="entry name" value="ARSENATE REDUCTASE"/>
    <property type="match status" value="1"/>
</dbReference>
<dbReference type="SMART" id="SM00226">
    <property type="entry name" value="LMWPc"/>
    <property type="match status" value="1"/>
</dbReference>
<accession>A0A1J5TBN8</accession>
<dbReference type="GO" id="GO:0046685">
    <property type="term" value="P:response to arsenic-containing substance"/>
    <property type="evidence" value="ECO:0007669"/>
    <property type="project" value="UniProtKB-KW"/>
</dbReference>
<dbReference type="InterPro" id="IPR036196">
    <property type="entry name" value="Ptyr_pPase_sf"/>
</dbReference>